<feature type="transmembrane region" description="Helical" evidence="2">
    <location>
        <begin position="284"/>
        <end position="301"/>
    </location>
</feature>
<feature type="transmembrane region" description="Helical" evidence="2">
    <location>
        <begin position="255"/>
        <end position="278"/>
    </location>
</feature>
<feature type="transmembrane region" description="Helical" evidence="2">
    <location>
        <begin position="308"/>
        <end position="325"/>
    </location>
</feature>
<dbReference type="Pfam" id="PF13795">
    <property type="entry name" value="HupE_UreJ_2"/>
    <property type="match status" value="1"/>
</dbReference>
<reference evidence="3 4" key="1">
    <citation type="submission" date="2018-07" db="EMBL/GenBank/DDBJ databases">
        <title>Genomic Encyclopedia of Type Strains, Phase III (KMG-III): the genomes of soil and plant-associated and newly described type strains.</title>
        <authorList>
            <person name="Whitman W."/>
        </authorList>
    </citation>
    <scope>NUCLEOTIDE SEQUENCE [LARGE SCALE GENOMIC DNA]</scope>
    <source>
        <strain evidence="3 4">CECT 8236</strain>
    </source>
</reference>
<sequence length="399" mass="44133">MRHLSSSIGRIAFIFSIAIVLAIFPYLEHASAHAYSAGYNTLTLTKEQTEMAFSIDELSVIELTDGDIDDNKMLDETEFAEVKDNLLDILQQSITLKIGNEEQSWTEVESIVLNRQGGASKAVLKAVYPPVSATQSISLTDNLYKEDSKTNYVDLLTVNYGAQKSTSALSADNRTWTLQLMDAEYSGLPQNLDQLTETPSTEEPVANPEQAESRNSAMSGAFSFFQLGMNHILGGYDHLLFLFSLLIARQTFKQYASMITAFTIAHSLTLTLTVLGIIHLSPRIIEPGIALSICYVAIDNIVRKQVSYRWLLTFLFGLIHGMGFADILNEMDIPRNELAIDLTSFNLGIEAVQLVIVATLVPLLYQFHRNKHARKVVLAGSGVALVLGAAWLFERIFAA</sequence>
<keyword evidence="2" id="KW-0812">Transmembrane</keyword>
<comment type="caution">
    <text evidence="3">The sequence shown here is derived from an EMBL/GenBank/DDBJ whole genome shotgun (WGS) entry which is preliminary data.</text>
</comment>
<dbReference type="EMBL" id="QRDY01000001">
    <property type="protein sequence ID" value="RED65658.1"/>
    <property type="molecule type" value="Genomic_DNA"/>
</dbReference>
<accession>A0A3D9IV48</accession>
<keyword evidence="2" id="KW-0472">Membrane</keyword>
<dbReference type="AlphaFoldDB" id="A0A3D9IV48"/>
<gene>
    <name evidence="3" type="ORF">DFP95_101146</name>
</gene>
<feature type="transmembrane region" description="Helical" evidence="2">
    <location>
        <begin position="345"/>
        <end position="364"/>
    </location>
</feature>
<evidence type="ECO:0000256" key="2">
    <source>
        <dbReference type="SAM" id="Phobius"/>
    </source>
</evidence>
<evidence type="ECO:0000313" key="4">
    <source>
        <dbReference type="Proteomes" id="UP000256869"/>
    </source>
</evidence>
<feature type="transmembrane region" description="Helical" evidence="2">
    <location>
        <begin position="7"/>
        <end position="27"/>
    </location>
</feature>
<feature type="region of interest" description="Disordered" evidence="1">
    <location>
        <begin position="191"/>
        <end position="212"/>
    </location>
</feature>
<dbReference type="OrthoDB" id="9808870at2"/>
<feature type="compositionally biased region" description="Polar residues" evidence="1">
    <location>
        <begin position="191"/>
        <end position="201"/>
    </location>
</feature>
<feature type="transmembrane region" description="Helical" evidence="2">
    <location>
        <begin position="224"/>
        <end position="248"/>
    </location>
</feature>
<proteinExistence type="predicted"/>
<keyword evidence="2" id="KW-1133">Transmembrane helix</keyword>
<protein>
    <submittedName>
        <fullName evidence="3">Hydrogenase/urease accessory protein HupE</fullName>
    </submittedName>
</protein>
<organism evidence="3 4">
    <name type="scientific">Cohnella lupini</name>
    <dbReference type="NCBI Taxonomy" id="1294267"/>
    <lineage>
        <taxon>Bacteria</taxon>
        <taxon>Bacillati</taxon>
        <taxon>Bacillota</taxon>
        <taxon>Bacilli</taxon>
        <taxon>Bacillales</taxon>
        <taxon>Paenibacillaceae</taxon>
        <taxon>Cohnella</taxon>
    </lineage>
</organism>
<feature type="transmembrane region" description="Helical" evidence="2">
    <location>
        <begin position="376"/>
        <end position="393"/>
    </location>
</feature>
<dbReference type="RefSeq" id="WP_115990653.1">
    <property type="nucleotide sequence ID" value="NZ_QRDY01000001.1"/>
</dbReference>
<dbReference type="Proteomes" id="UP000256869">
    <property type="component" value="Unassembled WGS sequence"/>
</dbReference>
<evidence type="ECO:0000313" key="3">
    <source>
        <dbReference type="EMBL" id="RED65658.1"/>
    </source>
</evidence>
<keyword evidence="4" id="KW-1185">Reference proteome</keyword>
<name>A0A3D9IV48_9BACL</name>
<dbReference type="InterPro" id="IPR032809">
    <property type="entry name" value="Put_HupE_UreJ"/>
</dbReference>
<evidence type="ECO:0000256" key="1">
    <source>
        <dbReference type="SAM" id="MobiDB-lite"/>
    </source>
</evidence>